<protein>
    <submittedName>
        <fullName evidence="1">Uncharacterized protein</fullName>
    </submittedName>
</protein>
<organism evidence="1">
    <name type="scientific">marine metagenome</name>
    <dbReference type="NCBI Taxonomy" id="408172"/>
    <lineage>
        <taxon>unclassified sequences</taxon>
        <taxon>metagenomes</taxon>
        <taxon>ecological metagenomes</taxon>
    </lineage>
</organism>
<reference evidence="1" key="1">
    <citation type="submission" date="2018-05" db="EMBL/GenBank/DDBJ databases">
        <authorList>
            <person name="Lanie J.A."/>
            <person name="Ng W.-L."/>
            <person name="Kazmierczak K.M."/>
            <person name="Andrzejewski T.M."/>
            <person name="Davidsen T.M."/>
            <person name="Wayne K.J."/>
            <person name="Tettelin H."/>
            <person name="Glass J.I."/>
            <person name="Rusch D."/>
            <person name="Podicherti R."/>
            <person name="Tsui H.-C.T."/>
            <person name="Winkler M.E."/>
        </authorList>
    </citation>
    <scope>NUCLEOTIDE SEQUENCE</scope>
</reference>
<dbReference type="EMBL" id="UINC01015863">
    <property type="protein sequence ID" value="SVA66478.1"/>
    <property type="molecule type" value="Genomic_DNA"/>
</dbReference>
<gene>
    <name evidence="1" type="ORF">METZ01_LOCUS119332</name>
</gene>
<feature type="non-terminal residue" evidence="1">
    <location>
        <position position="1"/>
    </location>
</feature>
<sequence>VVTASKTFTEEFLENGFAIAEGVLDPETVLEPIIHE</sequence>
<dbReference type="AlphaFoldDB" id="A0A381XP54"/>
<proteinExistence type="predicted"/>
<accession>A0A381XP54</accession>
<feature type="non-terminal residue" evidence="1">
    <location>
        <position position="36"/>
    </location>
</feature>
<name>A0A381XP54_9ZZZZ</name>
<evidence type="ECO:0000313" key="1">
    <source>
        <dbReference type="EMBL" id="SVA66478.1"/>
    </source>
</evidence>